<evidence type="ECO:0000256" key="1">
    <source>
        <dbReference type="SAM" id="MobiDB-lite"/>
    </source>
</evidence>
<reference evidence="2 3" key="1">
    <citation type="submission" date="2023-01" db="EMBL/GenBank/DDBJ databases">
        <title>Analysis of 21 Apiospora genomes using comparative genomics revels a genus with tremendous synthesis potential of carbohydrate active enzymes and secondary metabolites.</title>
        <authorList>
            <person name="Sorensen T."/>
        </authorList>
    </citation>
    <scope>NUCLEOTIDE SEQUENCE [LARGE SCALE GENOMIC DNA]</scope>
    <source>
        <strain evidence="2 3">CBS 135458</strain>
    </source>
</reference>
<dbReference type="EMBL" id="JAQQWL010000012">
    <property type="protein sequence ID" value="KAK8043959.1"/>
    <property type="molecule type" value="Genomic_DNA"/>
</dbReference>
<protein>
    <submittedName>
        <fullName evidence="2">Uncharacterized protein</fullName>
    </submittedName>
</protein>
<dbReference type="Proteomes" id="UP001480595">
    <property type="component" value="Unassembled WGS sequence"/>
</dbReference>
<proteinExistence type="predicted"/>
<sequence>MASQTGTSTIYADRETSRLPQTQPAAVRFDDRLDDYSLDRQDAPKPAMDSDILYGTTGSLTFSLTKPFPGEPIPIRRWEQRYGGHTSDRHKWIYIERQAAQKLAFALQSLRFHKERYLLDFKDHSGVGMSVFTAAAGALPNFLFRLHEGLAWLSPSQADKRKLSLAMGPLSDLKKTAPGARVYKAAQRLDEVLGELGNQGDQIFVDQIIGILAITNSEFRDLVYESLRKLSAYRFWGHETFLRGLAGDASRTGQEPRNAEHARPLLDVVLDLDDVVYMT</sequence>
<evidence type="ECO:0000313" key="2">
    <source>
        <dbReference type="EMBL" id="KAK8043959.1"/>
    </source>
</evidence>
<name>A0ABR1TBG6_9PEZI</name>
<gene>
    <name evidence="2" type="ORF">PG994_012797</name>
</gene>
<feature type="compositionally biased region" description="Polar residues" evidence="1">
    <location>
        <begin position="1"/>
        <end position="10"/>
    </location>
</feature>
<accession>A0ABR1TBG6</accession>
<evidence type="ECO:0000313" key="3">
    <source>
        <dbReference type="Proteomes" id="UP001480595"/>
    </source>
</evidence>
<comment type="caution">
    <text evidence="2">The sequence shown here is derived from an EMBL/GenBank/DDBJ whole genome shotgun (WGS) entry which is preliminary data.</text>
</comment>
<dbReference type="GeneID" id="92097269"/>
<dbReference type="RefSeq" id="XP_066710354.1">
    <property type="nucleotide sequence ID" value="XM_066864206.1"/>
</dbReference>
<feature type="region of interest" description="Disordered" evidence="1">
    <location>
        <begin position="1"/>
        <end position="25"/>
    </location>
</feature>
<keyword evidence="3" id="KW-1185">Reference proteome</keyword>
<organism evidence="2 3">
    <name type="scientific">Apiospora phragmitis</name>
    <dbReference type="NCBI Taxonomy" id="2905665"/>
    <lineage>
        <taxon>Eukaryota</taxon>
        <taxon>Fungi</taxon>
        <taxon>Dikarya</taxon>
        <taxon>Ascomycota</taxon>
        <taxon>Pezizomycotina</taxon>
        <taxon>Sordariomycetes</taxon>
        <taxon>Xylariomycetidae</taxon>
        <taxon>Amphisphaeriales</taxon>
        <taxon>Apiosporaceae</taxon>
        <taxon>Apiospora</taxon>
    </lineage>
</organism>